<sequence length="68" mass="7090">MTERFRFTADFDYKPTSQVTVAFKKGDEGEIVTGAAASGKITNAVVEAALAAKKGEKVGAQAKPKADA</sequence>
<organism evidence="1 2">
    <name type="scientific">Devosia soli</name>
    <dbReference type="NCBI Taxonomy" id="361041"/>
    <lineage>
        <taxon>Bacteria</taxon>
        <taxon>Pseudomonadati</taxon>
        <taxon>Pseudomonadota</taxon>
        <taxon>Alphaproteobacteria</taxon>
        <taxon>Hyphomicrobiales</taxon>
        <taxon>Devosiaceae</taxon>
        <taxon>Devosia</taxon>
    </lineage>
</organism>
<proteinExistence type="predicted"/>
<dbReference type="PATRIC" id="fig|361041.3.peg.3842"/>
<protein>
    <submittedName>
        <fullName evidence="1">Uncharacterized protein</fullName>
    </submittedName>
</protein>
<dbReference type="EMBL" id="LAJG01000005">
    <property type="protein sequence ID" value="KKB81021.1"/>
    <property type="molecule type" value="Genomic_DNA"/>
</dbReference>
<evidence type="ECO:0000313" key="2">
    <source>
        <dbReference type="Proteomes" id="UP000033514"/>
    </source>
</evidence>
<name>A0A0F5LF82_9HYPH</name>
<keyword evidence="2" id="KW-1185">Reference proteome</keyword>
<comment type="caution">
    <text evidence="1">The sequence shown here is derived from an EMBL/GenBank/DDBJ whole genome shotgun (WGS) entry which is preliminary data.</text>
</comment>
<dbReference type="STRING" id="361041.VW35_02290"/>
<evidence type="ECO:0000313" key="1">
    <source>
        <dbReference type="EMBL" id="KKB81021.1"/>
    </source>
</evidence>
<reference evidence="1 2" key="1">
    <citation type="submission" date="2015-03" db="EMBL/GenBank/DDBJ databases">
        <authorList>
            <person name="Hassan Y.I."/>
            <person name="Lepp D."/>
            <person name="Zhou T."/>
        </authorList>
    </citation>
    <scope>NUCLEOTIDE SEQUENCE [LARGE SCALE GENOMIC DNA]</scope>
    <source>
        <strain evidence="1 2">GH2-10</strain>
    </source>
</reference>
<gene>
    <name evidence="1" type="ORF">VW35_02290</name>
</gene>
<dbReference type="RefSeq" id="WP_046141369.1">
    <property type="nucleotide sequence ID" value="NZ_LAJG01000005.1"/>
</dbReference>
<dbReference type="OrthoDB" id="8101189at2"/>
<dbReference type="AlphaFoldDB" id="A0A0F5LF82"/>
<dbReference type="Proteomes" id="UP000033514">
    <property type="component" value="Unassembled WGS sequence"/>
</dbReference>
<accession>A0A0F5LF82</accession>